<dbReference type="SMART" id="SM01289">
    <property type="entry name" value="PYRIN"/>
    <property type="match status" value="1"/>
</dbReference>
<reference evidence="29" key="1">
    <citation type="submission" date="2025-08" db="UniProtKB">
        <authorList>
            <consortium name="RefSeq"/>
        </authorList>
    </citation>
    <scope>IDENTIFICATION</scope>
    <source>
        <tissue evidence="29">Muscle</tissue>
    </source>
</reference>
<keyword evidence="10" id="KW-0479">Metal-binding</keyword>
<dbReference type="GO" id="GO:0006954">
    <property type="term" value="P:inflammatory response"/>
    <property type="evidence" value="ECO:0007669"/>
    <property type="project" value="UniProtKB-KW"/>
</dbReference>
<dbReference type="PROSITE" id="PS50188">
    <property type="entry name" value="B302_SPRY"/>
    <property type="match status" value="1"/>
</dbReference>
<evidence type="ECO:0000256" key="20">
    <source>
        <dbReference type="ARBA" id="ARBA00023329"/>
    </source>
</evidence>
<dbReference type="Gene3D" id="3.30.160.60">
    <property type="entry name" value="Classic Zinc Finger"/>
    <property type="match status" value="1"/>
</dbReference>
<evidence type="ECO:0000256" key="14">
    <source>
        <dbReference type="ARBA" id="ARBA00023054"/>
    </source>
</evidence>
<evidence type="ECO:0000259" key="27">
    <source>
        <dbReference type="PROSITE" id="PS50824"/>
    </source>
</evidence>
<evidence type="ECO:0000256" key="11">
    <source>
        <dbReference type="ARBA" id="ARBA00022771"/>
    </source>
</evidence>
<dbReference type="InterPro" id="IPR011029">
    <property type="entry name" value="DEATH-like_dom_sf"/>
</dbReference>
<dbReference type="GO" id="GO:0001726">
    <property type="term" value="C:ruffle"/>
    <property type="evidence" value="ECO:0007669"/>
    <property type="project" value="UniProtKB-SubCell"/>
</dbReference>
<dbReference type="SMART" id="SM00589">
    <property type="entry name" value="PRY"/>
    <property type="match status" value="1"/>
</dbReference>
<evidence type="ECO:0000256" key="1">
    <source>
        <dbReference type="ARBA" id="ARBA00004123"/>
    </source>
</evidence>
<feature type="domain" description="Pyrin" evidence="27">
    <location>
        <begin position="1"/>
        <end position="92"/>
    </location>
</feature>
<dbReference type="GO" id="GO:0003779">
    <property type="term" value="F:actin binding"/>
    <property type="evidence" value="ECO:0007669"/>
    <property type="project" value="UniProtKB-KW"/>
</dbReference>
<dbReference type="SUPFAM" id="SSF57845">
    <property type="entry name" value="B-box zinc-binding domain"/>
    <property type="match status" value="1"/>
</dbReference>
<dbReference type="CTD" id="4210"/>
<evidence type="ECO:0000313" key="29">
    <source>
        <dbReference type="RefSeq" id="XP_019488407.1"/>
    </source>
</evidence>
<dbReference type="GO" id="GO:0005776">
    <property type="term" value="C:autophagosome"/>
    <property type="evidence" value="ECO:0007669"/>
    <property type="project" value="UniProtKB-SubCell"/>
</dbReference>
<comment type="subcellular location">
    <subcellularLocation>
        <location evidence="5">Cell projection</location>
        <location evidence="5">Lamellipodium</location>
    </subcellularLocation>
    <subcellularLocation>
        <location evidence="4">Cell projection</location>
        <location evidence="4">Ruffle</location>
    </subcellularLocation>
    <subcellularLocation>
        <location evidence="2">Cytoplasm</location>
        <location evidence="2">Cytoskeleton</location>
    </subcellularLocation>
    <subcellularLocation>
        <location evidence="3">Cytoplasmic vesicle</location>
        <location evidence="3">Autophagosome</location>
    </subcellularLocation>
    <subcellularLocation>
        <location evidence="1">Nucleus</location>
    </subcellularLocation>
</comment>
<evidence type="ECO:0000256" key="5">
    <source>
        <dbReference type="ARBA" id="ARBA00004510"/>
    </source>
</evidence>
<dbReference type="InterPro" id="IPR013320">
    <property type="entry name" value="ConA-like_dom_sf"/>
</dbReference>
<keyword evidence="16" id="KW-0009">Actin-binding</keyword>
<evidence type="ECO:0000256" key="23">
    <source>
        <dbReference type="PROSITE-ProRule" id="PRU00024"/>
    </source>
</evidence>
<evidence type="ECO:0000256" key="22">
    <source>
        <dbReference type="ARBA" id="ARBA00071077"/>
    </source>
</evidence>
<dbReference type="InterPro" id="IPR001870">
    <property type="entry name" value="B30.2/SPRY"/>
</dbReference>
<dbReference type="PROSITE" id="PS50119">
    <property type="entry name" value="ZF_BBOX"/>
    <property type="match status" value="1"/>
</dbReference>
<dbReference type="SUPFAM" id="SSF49899">
    <property type="entry name" value="Concanavalin A-like lectins/glucanases"/>
    <property type="match status" value="1"/>
</dbReference>
<dbReference type="Gene3D" id="1.10.533.10">
    <property type="entry name" value="Death Domain, Fas"/>
    <property type="match status" value="1"/>
</dbReference>
<feature type="compositionally biased region" description="Basic and acidic residues" evidence="24">
    <location>
        <begin position="327"/>
        <end position="343"/>
    </location>
</feature>
<dbReference type="FunFam" id="2.60.120.920:FF:000004">
    <property type="entry name" value="Butyrophilin subfamily 1 member A1"/>
    <property type="match status" value="1"/>
</dbReference>
<dbReference type="GO" id="GO:0032731">
    <property type="term" value="P:positive regulation of interleukin-1 beta production"/>
    <property type="evidence" value="ECO:0007669"/>
    <property type="project" value="UniProtKB-ARBA"/>
</dbReference>
<dbReference type="AlphaFoldDB" id="A0A8B7QJS8"/>
<name>A0A8B7QJS8_HIPAR</name>
<feature type="region of interest" description="Disordered" evidence="24">
    <location>
        <begin position="94"/>
        <end position="191"/>
    </location>
</feature>
<gene>
    <name evidence="29" type="primary">MEFV</name>
</gene>
<keyword evidence="11 23" id="KW-0863">Zinc-finger</keyword>
<dbReference type="GeneID" id="109376759"/>
<dbReference type="Pfam" id="PF13765">
    <property type="entry name" value="PRY"/>
    <property type="match status" value="1"/>
</dbReference>
<keyword evidence="14" id="KW-0175">Coiled coil</keyword>
<keyword evidence="17" id="KW-0206">Cytoskeleton</keyword>
<evidence type="ECO:0000256" key="10">
    <source>
        <dbReference type="ARBA" id="ARBA00022723"/>
    </source>
</evidence>
<evidence type="ECO:0000256" key="12">
    <source>
        <dbReference type="ARBA" id="ARBA00022833"/>
    </source>
</evidence>
<evidence type="ECO:0000256" key="8">
    <source>
        <dbReference type="ARBA" id="ARBA00022588"/>
    </source>
</evidence>
<keyword evidence="12" id="KW-0862">Zinc</keyword>
<dbReference type="Pfam" id="PF02758">
    <property type="entry name" value="PYRIN"/>
    <property type="match status" value="1"/>
</dbReference>
<dbReference type="CDD" id="cd08321">
    <property type="entry name" value="Pyrin_ASC-like"/>
    <property type="match status" value="1"/>
</dbReference>
<dbReference type="InterPro" id="IPR003877">
    <property type="entry name" value="SPRY_dom"/>
</dbReference>
<keyword evidence="20" id="KW-0968">Cytoplasmic vesicle</keyword>
<evidence type="ECO:0000256" key="17">
    <source>
        <dbReference type="ARBA" id="ARBA00023212"/>
    </source>
</evidence>
<dbReference type="RefSeq" id="XP_019488407.1">
    <property type="nucleotide sequence ID" value="XM_019632862.1"/>
</dbReference>
<dbReference type="PANTHER" id="PTHR24103">
    <property type="entry name" value="E3 UBIQUITIN-PROTEIN LIGASE TRIM"/>
    <property type="match status" value="1"/>
</dbReference>
<keyword evidence="18" id="KW-0539">Nucleus</keyword>
<comment type="subunit">
    <text evidence="21">Homotrimer. Interacts (via the B box-type zinc finger) with PSTPIP1. Interacts (via the B30.2/SPRY domain) with several components of the inflammasome complex, including CASP1 p20 and p10 subunits, CASP5, PYCARD, NLRP1, NLRP2 and NLRP3, as well as with unprocessed IL1B; this interaction may lead to autophagic degradation of these proteins. Component of the AIM2 PANoptosome complex, a multiprotein complex that drives inflammatory cell death (PANoptosis). Interacts with NFKBIA and RELA. Interacts weakly with VASP and ACTR3. Interacts with active ULK1 (phosphorylated on 'Ser-317') and BECN1 simultaneously. Also interacts with ATG16L1 (via WD repeats), and with ATG8 family members, including GABARAP, GABARAPL1 and, to a lesser extent, GABARAPL2, MAP1LC3A/LC3A and MAP1LC3C/LC3C. Interacts with TRIM21. Interacts with YWHAB, YWHAE, YWHAG, YWHAH, YWHAQ and YWHAZ; the interaction is required for the down-regulation of pyrin pro-inflammatory activity.</text>
</comment>
<protein>
    <recommendedName>
        <fullName evidence="22">Pyrin</fullName>
    </recommendedName>
</protein>
<dbReference type="GO" id="GO:0045087">
    <property type="term" value="P:innate immune response"/>
    <property type="evidence" value="ECO:0007669"/>
    <property type="project" value="UniProtKB-KW"/>
</dbReference>
<dbReference type="KEGG" id="hai:109376759"/>
<proteinExistence type="predicted"/>
<keyword evidence="8" id="KW-0399">Innate immunity</keyword>
<sequence length="867" mass="95959">MTKTPSDHLLHSLEELLPYDFEKFKFKLQNTSLEKEHPRIPRGQLQTARQVKLANLLVSHYGERCAVQLTLKVLKAINQHLLAEELHRAIGPEYPIQENGTDCSAMSSFSGEKKPKSLRIPGGPEGDRQRQSGYGAASLSGSQPEAGRGPQKKPQGKRRDQKVSEGLDVQGKPGARGGTLSSRRSPFPSKLQGEKVLSSVVVRRNASSAGRLQGLSGGSFAGSPGRKECKISEANLPSKNKRPKSLEFTITSGEREAPNPKTLLPQEKMRSETLDSAANPSEVATLDAGDTVTPEKGSGNPEHCVILGGVAFRNTSSNVTLAGEETTYEHPEATAPSEKKGIEGPETSETLGQVVGSVLHESSNPKVPPSSGDFFTAIAPEMPQDEAVRPLCCAQKGDPVGGTCVHDSCSCSGAYRDPKASGGCSPSCRQHQASIPRKNTGGHKQQEGPEMASLSPKALPQCERHMKQVQLLFCEDHREPICLICSLSQEHRGHRMRPIQEAALEYKEQIQKQLEHLKQLKKSGEEQRSQGDKNTANYLKQTEIQKQRVRYQLEQLCQFLEQQEQLFVAWLEEVGQTIGQVRETYVTRVSRDIALLDELIEDLEAKQCQSEWELLQDIGVTLHRAKSVTIPEPWTTPPEVKEKFHLLYQKSEFVEKSMQRFSETLRSEMETFNVPELVAAQAHAVNVILDAETAHPNLIFSDDLKSVRLGNKWDNLPDSPRRFDNCIMALGSPNFLSGRHYWEVEVGDKTGWVLGICEASTSKKGSMTLSPESGYWVVMMKRNDYQVCTFPPTRLKMREPPRRVGIFLDYNARDISFYNVTAKSHIYTFTSFSSSGPLQPIFSPGTHDGGKNMDPLTICPVGLLGPH</sequence>
<keyword evidence="9" id="KW-0493">Microtubule</keyword>
<evidence type="ECO:0000256" key="13">
    <source>
        <dbReference type="ARBA" id="ARBA00022859"/>
    </source>
</evidence>
<dbReference type="GO" id="GO:0030027">
    <property type="term" value="C:lamellipodium"/>
    <property type="evidence" value="ECO:0007669"/>
    <property type="project" value="UniProtKB-SubCell"/>
</dbReference>
<dbReference type="GO" id="GO:0005874">
    <property type="term" value="C:microtubule"/>
    <property type="evidence" value="ECO:0007669"/>
    <property type="project" value="UniProtKB-KW"/>
</dbReference>
<keyword evidence="13" id="KW-0391">Immunity</keyword>
<dbReference type="SMART" id="SM00336">
    <property type="entry name" value="BBOX"/>
    <property type="match status" value="1"/>
</dbReference>
<evidence type="ECO:0000256" key="19">
    <source>
        <dbReference type="ARBA" id="ARBA00023273"/>
    </source>
</evidence>
<feature type="region of interest" description="Disordered" evidence="24">
    <location>
        <begin position="323"/>
        <end position="347"/>
    </location>
</feature>
<dbReference type="GO" id="GO:0031410">
    <property type="term" value="C:cytoplasmic vesicle"/>
    <property type="evidence" value="ECO:0007669"/>
    <property type="project" value="UniProtKB-KW"/>
</dbReference>
<evidence type="ECO:0000256" key="3">
    <source>
        <dbReference type="ARBA" id="ARBA00004419"/>
    </source>
</evidence>
<dbReference type="InterPro" id="IPR000315">
    <property type="entry name" value="Znf_B-box"/>
</dbReference>
<evidence type="ECO:0000313" key="28">
    <source>
        <dbReference type="Proteomes" id="UP000694851"/>
    </source>
</evidence>
<dbReference type="FunFam" id="1.10.533.10:FF:000048">
    <property type="entry name" value="MEFV, pyrin innate immunity regulator"/>
    <property type="match status" value="1"/>
</dbReference>
<evidence type="ECO:0000256" key="6">
    <source>
        <dbReference type="ARBA" id="ARBA00022490"/>
    </source>
</evidence>
<feature type="domain" description="B30.2/SPRY" evidence="26">
    <location>
        <begin position="667"/>
        <end position="863"/>
    </location>
</feature>
<dbReference type="OrthoDB" id="9445371at2759"/>
<keyword evidence="19" id="KW-0966">Cell projection</keyword>
<dbReference type="Pfam" id="PF00643">
    <property type="entry name" value="zf-B_box"/>
    <property type="match status" value="1"/>
</dbReference>
<evidence type="ECO:0000259" key="26">
    <source>
        <dbReference type="PROSITE" id="PS50188"/>
    </source>
</evidence>
<evidence type="ECO:0000256" key="2">
    <source>
        <dbReference type="ARBA" id="ARBA00004245"/>
    </source>
</evidence>
<feature type="region of interest" description="Disordered" evidence="24">
    <location>
        <begin position="210"/>
        <end position="281"/>
    </location>
</feature>
<dbReference type="GO" id="GO:0050727">
    <property type="term" value="P:regulation of inflammatory response"/>
    <property type="evidence" value="ECO:0007669"/>
    <property type="project" value="UniProtKB-ARBA"/>
</dbReference>
<dbReference type="InterPro" id="IPR043136">
    <property type="entry name" value="B30.2/SPRY_sf"/>
</dbReference>
<evidence type="ECO:0000256" key="15">
    <source>
        <dbReference type="ARBA" id="ARBA00023198"/>
    </source>
</evidence>
<evidence type="ECO:0000256" key="16">
    <source>
        <dbReference type="ARBA" id="ARBA00023203"/>
    </source>
</evidence>
<evidence type="ECO:0000256" key="21">
    <source>
        <dbReference type="ARBA" id="ARBA00066012"/>
    </source>
</evidence>
<evidence type="ECO:0000256" key="9">
    <source>
        <dbReference type="ARBA" id="ARBA00022701"/>
    </source>
</evidence>
<evidence type="ECO:0000256" key="18">
    <source>
        <dbReference type="ARBA" id="ARBA00023242"/>
    </source>
</evidence>
<evidence type="ECO:0000256" key="7">
    <source>
        <dbReference type="ARBA" id="ARBA00022553"/>
    </source>
</evidence>
<feature type="domain" description="B box-type" evidence="25">
    <location>
        <begin position="457"/>
        <end position="499"/>
    </location>
</feature>
<keyword evidence="7" id="KW-0597">Phosphoprotein</keyword>
<dbReference type="Gene3D" id="2.60.120.920">
    <property type="match status" value="1"/>
</dbReference>
<dbReference type="InterPro" id="IPR050143">
    <property type="entry name" value="TRIM/RBCC"/>
</dbReference>
<evidence type="ECO:0000256" key="4">
    <source>
        <dbReference type="ARBA" id="ARBA00004466"/>
    </source>
</evidence>
<dbReference type="InterPro" id="IPR006574">
    <property type="entry name" value="PRY"/>
</dbReference>
<organism evidence="28 29">
    <name type="scientific">Hipposideros armiger</name>
    <name type="common">Great Himalayan leaf-nosed bat</name>
    <dbReference type="NCBI Taxonomy" id="186990"/>
    <lineage>
        <taxon>Eukaryota</taxon>
        <taxon>Metazoa</taxon>
        <taxon>Chordata</taxon>
        <taxon>Craniata</taxon>
        <taxon>Vertebrata</taxon>
        <taxon>Euteleostomi</taxon>
        <taxon>Mammalia</taxon>
        <taxon>Eutheria</taxon>
        <taxon>Laurasiatheria</taxon>
        <taxon>Chiroptera</taxon>
        <taxon>Yinpterochiroptera</taxon>
        <taxon>Rhinolophoidea</taxon>
        <taxon>Hipposideridae</taxon>
        <taxon>Hipposideros</taxon>
    </lineage>
</organism>
<evidence type="ECO:0000256" key="24">
    <source>
        <dbReference type="SAM" id="MobiDB-lite"/>
    </source>
</evidence>
<dbReference type="SMART" id="SM00449">
    <property type="entry name" value="SPRY"/>
    <property type="match status" value="1"/>
</dbReference>
<dbReference type="InterPro" id="IPR003879">
    <property type="entry name" value="Butyrophylin_SPRY"/>
</dbReference>
<evidence type="ECO:0000259" key="25">
    <source>
        <dbReference type="PROSITE" id="PS50119"/>
    </source>
</evidence>
<dbReference type="CDD" id="cd19771">
    <property type="entry name" value="Bbox2_TRIM20"/>
    <property type="match status" value="1"/>
</dbReference>
<dbReference type="InterPro" id="IPR004020">
    <property type="entry name" value="DAPIN"/>
</dbReference>
<keyword evidence="15" id="KW-0395">Inflammatory response</keyword>
<dbReference type="GO" id="GO:0008270">
    <property type="term" value="F:zinc ion binding"/>
    <property type="evidence" value="ECO:0007669"/>
    <property type="project" value="UniProtKB-KW"/>
</dbReference>
<accession>A0A8B7QJS8</accession>
<keyword evidence="28" id="KW-1185">Reference proteome</keyword>
<dbReference type="GO" id="GO:0005634">
    <property type="term" value="C:nucleus"/>
    <property type="evidence" value="ECO:0007669"/>
    <property type="project" value="UniProtKB-SubCell"/>
</dbReference>
<dbReference type="PRINTS" id="PR01407">
    <property type="entry name" value="BUTYPHLNCDUF"/>
</dbReference>
<dbReference type="Proteomes" id="UP000694851">
    <property type="component" value="Unplaced"/>
</dbReference>
<dbReference type="SUPFAM" id="SSF47986">
    <property type="entry name" value="DEATH domain"/>
    <property type="match status" value="1"/>
</dbReference>
<dbReference type="CDD" id="cd15813">
    <property type="entry name" value="SPRY_PRY_TRIM20"/>
    <property type="match status" value="1"/>
</dbReference>
<feature type="compositionally biased region" description="Polar residues" evidence="24">
    <location>
        <begin position="98"/>
        <end position="110"/>
    </location>
</feature>
<keyword evidence="6" id="KW-0963">Cytoplasm</keyword>
<dbReference type="Pfam" id="PF00622">
    <property type="entry name" value="SPRY"/>
    <property type="match status" value="1"/>
</dbReference>
<dbReference type="PROSITE" id="PS50824">
    <property type="entry name" value="DAPIN"/>
    <property type="match status" value="1"/>
</dbReference>
<dbReference type="FunFam" id="3.30.160.60:FF:001023">
    <property type="entry name" value="MEFV, pyrin innate immunity regulator"/>
    <property type="match status" value="1"/>
</dbReference>